<name>A0A9W6CQ45_9MICO</name>
<accession>A0A9W6CQ45</accession>
<dbReference type="Proteomes" id="UP001144396">
    <property type="component" value="Unassembled WGS sequence"/>
</dbReference>
<keyword evidence="3" id="KW-1185">Reference proteome</keyword>
<dbReference type="EMBL" id="BSDP01000001">
    <property type="protein sequence ID" value="GLI26786.1"/>
    <property type="molecule type" value="Genomic_DNA"/>
</dbReference>
<proteinExistence type="predicted"/>
<dbReference type="AlphaFoldDB" id="A0A9W6CQ45"/>
<evidence type="ECO:0008006" key="4">
    <source>
        <dbReference type="Google" id="ProtNLM"/>
    </source>
</evidence>
<feature type="region of interest" description="Disordered" evidence="1">
    <location>
        <begin position="70"/>
        <end position="93"/>
    </location>
</feature>
<organism evidence="2 3">
    <name type="scientific">Agromyces rhizosphaerae</name>
    <dbReference type="NCBI Taxonomy" id="88374"/>
    <lineage>
        <taxon>Bacteria</taxon>
        <taxon>Bacillati</taxon>
        <taxon>Actinomycetota</taxon>
        <taxon>Actinomycetes</taxon>
        <taxon>Micrococcales</taxon>
        <taxon>Microbacteriaceae</taxon>
        <taxon>Agromyces</taxon>
    </lineage>
</organism>
<feature type="compositionally biased region" description="Low complexity" evidence="1">
    <location>
        <begin position="74"/>
        <end position="93"/>
    </location>
</feature>
<sequence length="93" mass="10214">MAAIERNRDEHAEVEQVVDRLSERFTELPRGVVSDVVHHVHDGMEGNPIREYVPVLVEHGAKEQLRQIRRGSTAPVPVQPGAGAPPARQVAAP</sequence>
<dbReference type="RefSeq" id="WP_281882800.1">
    <property type="nucleotide sequence ID" value="NZ_BSDP01000001.1"/>
</dbReference>
<reference evidence="2" key="1">
    <citation type="submission" date="2022-12" db="EMBL/GenBank/DDBJ databases">
        <title>Reference genome sequencing for broad-spectrum identification of bacterial and archaeal isolates by mass spectrometry.</title>
        <authorList>
            <person name="Sekiguchi Y."/>
            <person name="Tourlousse D.M."/>
        </authorList>
    </citation>
    <scope>NUCLEOTIDE SEQUENCE</scope>
    <source>
        <strain evidence="2">14</strain>
    </source>
</reference>
<comment type="caution">
    <text evidence="2">The sequence shown here is derived from an EMBL/GenBank/DDBJ whole genome shotgun (WGS) entry which is preliminary data.</text>
</comment>
<gene>
    <name evidence="2" type="ORF">ARHIZOSPH14_10280</name>
</gene>
<evidence type="ECO:0000256" key="1">
    <source>
        <dbReference type="SAM" id="MobiDB-lite"/>
    </source>
</evidence>
<dbReference type="Gene3D" id="1.10.8.1060">
    <property type="entry name" value="Corynebacterium glutamicum thioredoxin-dependent arsenate reductase, N-terminal domain"/>
    <property type="match status" value="1"/>
</dbReference>
<evidence type="ECO:0000313" key="3">
    <source>
        <dbReference type="Proteomes" id="UP001144396"/>
    </source>
</evidence>
<evidence type="ECO:0000313" key="2">
    <source>
        <dbReference type="EMBL" id="GLI26786.1"/>
    </source>
</evidence>
<dbReference type="NCBIfam" id="NF046112">
    <property type="entry name" value="MSMEG_6209_Nter"/>
    <property type="match status" value="1"/>
</dbReference>
<protein>
    <recommendedName>
        <fullName evidence="4">DUF3562 domain-containing protein</fullName>
    </recommendedName>
</protein>